<dbReference type="PANTHER" id="PTHR33446:SF2">
    <property type="entry name" value="PROTEIN TONB"/>
    <property type="match status" value="1"/>
</dbReference>
<dbReference type="SUPFAM" id="SSF74653">
    <property type="entry name" value="TolA/TonB C-terminal domain"/>
    <property type="match status" value="1"/>
</dbReference>
<keyword evidence="7 10" id="KW-0653">Protein transport</keyword>
<evidence type="ECO:0000256" key="6">
    <source>
        <dbReference type="ARBA" id="ARBA00022692"/>
    </source>
</evidence>
<feature type="compositionally biased region" description="Low complexity" evidence="11">
    <location>
        <begin position="91"/>
        <end position="100"/>
    </location>
</feature>
<dbReference type="Proteomes" id="UP001339883">
    <property type="component" value="Unassembled WGS sequence"/>
</dbReference>
<feature type="domain" description="TonB C-terminal" evidence="12">
    <location>
        <begin position="151"/>
        <end position="241"/>
    </location>
</feature>
<dbReference type="InterPro" id="IPR006260">
    <property type="entry name" value="TonB/TolA_C"/>
</dbReference>
<comment type="subcellular location">
    <subcellularLocation>
        <location evidence="1 10">Cell inner membrane</location>
        <topology evidence="1 10">Single-pass membrane protein</topology>
        <orientation evidence="1 10">Periplasmic side</orientation>
    </subcellularLocation>
</comment>
<evidence type="ECO:0000256" key="7">
    <source>
        <dbReference type="ARBA" id="ARBA00022927"/>
    </source>
</evidence>
<evidence type="ECO:0000259" key="12">
    <source>
        <dbReference type="PROSITE" id="PS52015"/>
    </source>
</evidence>
<comment type="similarity">
    <text evidence="2 10">Belongs to the TonB family.</text>
</comment>
<dbReference type="PRINTS" id="PR01374">
    <property type="entry name" value="TONBPROTEIN"/>
</dbReference>
<comment type="function">
    <text evidence="10">Interacts with outer membrane receptor proteins that carry out high-affinity binding and energy dependent uptake into the periplasmic space of specific substrates. It could act to transduce energy from the cytoplasmic membrane to specific energy-requiring processes in the outer membrane, resulting in the release into the periplasm of ligands bound by these outer membrane proteins.</text>
</comment>
<keyword evidence="6 10" id="KW-0812">Transmembrane</keyword>
<gene>
    <name evidence="13" type="ORF">I2F25_09225</name>
</gene>
<dbReference type="Pfam" id="PF03544">
    <property type="entry name" value="TonB_C"/>
    <property type="match status" value="1"/>
</dbReference>
<accession>A0ABU6DTM8</accession>
<evidence type="ECO:0000256" key="3">
    <source>
        <dbReference type="ARBA" id="ARBA00022448"/>
    </source>
</evidence>
<evidence type="ECO:0000256" key="11">
    <source>
        <dbReference type="SAM" id="MobiDB-lite"/>
    </source>
</evidence>
<comment type="caution">
    <text evidence="13">The sequence shown here is derived from an EMBL/GenBank/DDBJ whole genome shotgun (WGS) entry which is preliminary data.</text>
</comment>
<evidence type="ECO:0000256" key="2">
    <source>
        <dbReference type="ARBA" id="ARBA00006555"/>
    </source>
</evidence>
<dbReference type="InterPro" id="IPR037682">
    <property type="entry name" value="TonB_C"/>
</dbReference>
<evidence type="ECO:0000256" key="9">
    <source>
        <dbReference type="ARBA" id="ARBA00023136"/>
    </source>
</evidence>
<keyword evidence="4 10" id="KW-1003">Cell membrane</keyword>
<dbReference type="NCBIfam" id="TIGR01352">
    <property type="entry name" value="tonB_Cterm"/>
    <property type="match status" value="1"/>
</dbReference>
<sequence>MNFYQDGERSIKRFIGIGVVVLLHALLIYALATGLARDVLKPVQAPVEMQIIQEVKPPPPPKPKPIEKPKEEPKPVAKPKPEVAKPEPKVQQKPQVVKPAPFVPKPQVTPPPQPSEPKVATQSEKPVPPSPPVKEATPPAPAPEKPKGETKGVSGSASASCPTPEYPQEALMNEEQGTVKLQLDVGADGHVTNAKVLKSSGSRNLDKATINAYKKCVFGAAMENGTATAGSISLEYTFKLD</sequence>
<evidence type="ECO:0000256" key="4">
    <source>
        <dbReference type="ARBA" id="ARBA00022475"/>
    </source>
</evidence>
<feature type="compositionally biased region" description="Pro residues" evidence="11">
    <location>
        <begin position="101"/>
        <end position="115"/>
    </location>
</feature>
<evidence type="ECO:0000256" key="5">
    <source>
        <dbReference type="ARBA" id="ARBA00022519"/>
    </source>
</evidence>
<keyword evidence="9 10" id="KW-0472">Membrane</keyword>
<evidence type="ECO:0000313" key="13">
    <source>
        <dbReference type="EMBL" id="MEB5477221.1"/>
    </source>
</evidence>
<dbReference type="EMBL" id="VTDN01000006">
    <property type="protein sequence ID" value="MEB5477221.1"/>
    <property type="molecule type" value="Genomic_DNA"/>
</dbReference>
<keyword evidence="10" id="KW-0735">Signal-anchor</keyword>
<feature type="compositionally biased region" description="Basic and acidic residues" evidence="11">
    <location>
        <begin position="64"/>
        <end position="90"/>
    </location>
</feature>
<dbReference type="RefSeq" id="WP_325775588.1">
    <property type="nucleotide sequence ID" value="NZ_VTDN01000006.1"/>
</dbReference>
<evidence type="ECO:0000313" key="14">
    <source>
        <dbReference type="Proteomes" id="UP001339883"/>
    </source>
</evidence>
<keyword evidence="3 10" id="KW-0813">Transport</keyword>
<protein>
    <recommendedName>
        <fullName evidence="10">Protein TonB</fullName>
    </recommendedName>
</protein>
<proteinExistence type="inferred from homology"/>
<dbReference type="InterPro" id="IPR051045">
    <property type="entry name" value="TonB-dependent_transducer"/>
</dbReference>
<dbReference type="PANTHER" id="PTHR33446">
    <property type="entry name" value="PROTEIN TONB-RELATED"/>
    <property type="match status" value="1"/>
</dbReference>
<keyword evidence="5 10" id="KW-0997">Cell inner membrane</keyword>
<dbReference type="PROSITE" id="PS52015">
    <property type="entry name" value="TONB_CTD"/>
    <property type="match status" value="1"/>
</dbReference>
<reference evidence="13 14" key="1">
    <citation type="submission" date="2019-08" db="EMBL/GenBank/DDBJ databases">
        <title>Five species of Acinetobacter isolated from floral nectar and animal pollinators.</title>
        <authorList>
            <person name="Hendry T.A."/>
        </authorList>
    </citation>
    <scope>NUCLEOTIDE SEQUENCE [LARGE SCALE GENOMIC DNA]</scope>
    <source>
        <strain evidence="13 14">MD18.27</strain>
    </source>
</reference>
<evidence type="ECO:0000256" key="8">
    <source>
        <dbReference type="ARBA" id="ARBA00022989"/>
    </source>
</evidence>
<feature type="region of interest" description="Disordered" evidence="11">
    <location>
        <begin position="52"/>
        <end position="175"/>
    </location>
</feature>
<dbReference type="Gene3D" id="3.30.1150.10">
    <property type="match status" value="1"/>
</dbReference>
<evidence type="ECO:0000256" key="1">
    <source>
        <dbReference type="ARBA" id="ARBA00004383"/>
    </source>
</evidence>
<dbReference type="InterPro" id="IPR003538">
    <property type="entry name" value="TonB"/>
</dbReference>
<keyword evidence="8 10" id="KW-1133">Transmembrane helix</keyword>
<feature type="compositionally biased region" description="Pro residues" evidence="11">
    <location>
        <begin position="126"/>
        <end position="143"/>
    </location>
</feature>
<organism evidence="13 14">
    <name type="scientific">Acinetobacter pollinis</name>
    <dbReference type="NCBI Taxonomy" id="2605270"/>
    <lineage>
        <taxon>Bacteria</taxon>
        <taxon>Pseudomonadati</taxon>
        <taxon>Pseudomonadota</taxon>
        <taxon>Gammaproteobacteria</taxon>
        <taxon>Moraxellales</taxon>
        <taxon>Moraxellaceae</taxon>
        <taxon>Acinetobacter</taxon>
    </lineage>
</organism>
<keyword evidence="14" id="KW-1185">Reference proteome</keyword>
<evidence type="ECO:0000256" key="10">
    <source>
        <dbReference type="RuleBase" id="RU362123"/>
    </source>
</evidence>
<name>A0ABU6DTM8_9GAMM</name>
<feature type="transmembrane region" description="Helical" evidence="10">
    <location>
        <begin position="14"/>
        <end position="32"/>
    </location>
</feature>